<comment type="caution">
    <text evidence="1">The sequence shown here is derived from an EMBL/GenBank/DDBJ whole genome shotgun (WGS) entry which is preliminary data.</text>
</comment>
<name>A0A0A0F2W1_9GAMM</name>
<sequence>MGQPPTIQQRVVDIATALVKKRPDGARFIDIELAVLKVMPDINRNTLRGALNRFGNNLPQGIIRPARGLYVTPDAWAKRDKTKPVPWRVDRQREK</sequence>
<dbReference type="Proteomes" id="UP000029989">
    <property type="component" value="Unassembled WGS sequence"/>
</dbReference>
<keyword evidence="2" id="KW-1185">Reference proteome</keyword>
<accession>A0A0A0F2W1</accession>
<dbReference type="EMBL" id="AVPT01000002">
    <property type="protein sequence ID" value="KGM57476.1"/>
    <property type="molecule type" value="Genomic_DNA"/>
</dbReference>
<dbReference type="STRING" id="913325.N799_05250"/>
<evidence type="ECO:0000313" key="1">
    <source>
        <dbReference type="EMBL" id="KGM57476.1"/>
    </source>
</evidence>
<dbReference type="AlphaFoldDB" id="A0A0A0F2W1"/>
<evidence type="ECO:0000313" key="2">
    <source>
        <dbReference type="Proteomes" id="UP000029989"/>
    </source>
</evidence>
<protein>
    <recommendedName>
        <fullName evidence="3">HTH HARE-type domain-containing protein</fullName>
    </recommendedName>
</protein>
<evidence type="ECO:0008006" key="3">
    <source>
        <dbReference type="Google" id="ProtNLM"/>
    </source>
</evidence>
<gene>
    <name evidence="1" type="ORF">N799_05250</name>
</gene>
<reference evidence="1 2" key="1">
    <citation type="journal article" date="2015" name="Stand. Genomic Sci.">
        <title>Genomic information of the arsenic-resistant bacterium Lysobacter arseniciresistens type strain ZS79(T) and comparison of Lysobacter draft genomes.</title>
        <authorList>
            <person name="Liu L."/>
            <person name="Zhang S."/>
            <person name="Luo M."/>
            <person name="Wang G."/>
        </authorList>
    </citation>
    <scope>NUCLEOTIDE SEQUENCE [LARGE SCALE GENOMIC DNA]</scope>
    <source>
        <strain evidence="1 2">ZS79</strain>
    </source>
</reference>
<proteinExistence type="predicted"/>
<organism evidence="1 2">
    <name type="scientific">Lysobacter arseniciresistens ZS79</name>
    <dbReference type="NCBI Taxonomy" id="913325"/>
    <lineage>
        <taxon>Bacteria</taxon>
        <taxon>Pseudomonadati</taxon>
        <taxon>Pseudomonadota</taxon>
        <taxon>Gammaproteobacteria</taxon>
        <taxon>Lysobacterales</taxon>
        <taxon>Lysobacteraceae</taxon>
        <taxon>Novilysobacter</taxon>
    </lineage>
</organism>